<dbReference type="HAMAP" id="MF_00019">
    <property type="entry name" value="PlsX"/>
    <property type="match status" value="1"/>
</dbReference>
<dbReference type="PIRSF" id="PIRSF002465">
    <property type="entry name" value="Phsphlp_syn_PlsX"/>
    <property type="match status" value="1"/>
</dbReference>
<dbReference type="EC" id="2.3.1.274" evidence="8 10"/>
<dbReference type="InterPro" id="IPR012281">
    <property type="entry name" value="Phospholipid_synth_PlsX-like"/>
</dbReference>
<comment type="similarity">
    <text evidence="10">Belongs to the PlsX family.</text>
</comment>
<comment type="subunit">
    <text evidence="9 10">Homodimer. Probably interacts with PlsY.</text>
</comment>
<evidence type="ECO:0000256" key="8">
    <source>
        <dbReference type="ARBA" id="ARBA00024069"/>
    </source>
</evidence>
<reference evidence="11" key="2">
    <citation type="submission" date="2023-01" db="EMBL/GenBank/DDBJ databases">
        <title>Draft genome sequence of Algimonas ampicilliniresistens strain NBRC 108219.</title>
        <authorList>
            <person name="Sun Q."/>
            <person name="Mori K."/>
        </authorList>
    </citation>
    <scope>NUCLEOTIDE SEQUENCE</scope>
    <source>
        <strain evidence="11">NBRC 108219</strain>
    </source>
</reference>
<name>A0ABQ5V705_9PROT</name>
<dbReference type="NCBIfam" id="TIGR00182">
    <property type="entry name" value="plsX"/>
    <property type="match status" value="1"/>
</dbReference>
<comment type="function">
    <text evidence="10">Catalyzes the reversible formation of acyl-phosphate (acyl-PO(4)) from acyl-[acyl-carrier-protein] (acyl-ACP). This enzyme utilizes acyl-ACP as fatty acyl donor, but not acyl-CoA.</text>
</comment>
<keyword evidence="3 10" id="KW-0444">Lipid biosynthesis</keyword>
<keyword evidence="11" id="KW-0012">Acyltransferase</keyword>
<comment type="catalytic activity">
    <reaction evidence="1 10">
        <text>a fatty acyl-[ACP] + phosphate = an acyl phosphate + holo-[ACP]</text>
        <dbReference type="Rhea" id="RHEA:42292"/>
        <dbReference type="Rhea" id="RHEA-COMP:9685"/>
        <dbReference type="Rhea" id="RHEA-COMP:14125"/>
        <dbReference type="ChEBI" id="CHEBI:43474"/>
        <dbReference type="ChEBI" id="CHEBI:59918"/>
        <dbReference type="ChEBI" id="CHEBI:64479"/>
        <dbReference type="ChEBI" id="CHEBI:138651"/>
        <dbReference type="EC" id="2.3.1.274"/>
    </reaction>
</comment>
<dbReference type="InterPro" id="IPR003664">
    <property type="entry name" value="FA_synthesis"/>
</dbReference>
<comment type="subcellular location">
    <subcellularLocation>
        <location evidence="10">Cytoplasm</location>
    </subcellularLocation>
    <text evidence="10">Associated with the membrane possibly through PlsY.</text>
</comment>
<sequence>MLEGLVISVDAMGGDDAPGMVIKGLEYFLTHEGQGRRARFLLHGDQAQLAPLLAKAPRTRERSEVVHTEKTISMDDKPSQALRRGKDSSMWNAVASVKAKRAEIAVSAGNTGALMAMSKLQLRMKQGVQRPALAAAWPRLNGVSVVLDVGANIDVDPAQLTEFAIMGEAYYKAIYKKDKPSIGLLNVGTEDQKGNAVIRAAHERLSESQLDLNYAGYVEGNDISTGSVDVIVTDGFTGNIALKTAEGTAKLIGTFFNEAMQGNIWSKITTGLNAFALFKLKQRIDPRRVNGAVFLGLNGIVIKSHGGTDRIGFANAINIAVALAETDFMHAIDLRLDALHDEDDNIGFIT</sequence>
<keyword evidence="4 10" id="KW-0808">Transferase</keyword>
<keyword evidence="12" id="KW-1185">Reference proteome</keyword>
<accession>A0ABQ5V705</accession>
<evidence type="ECO:0000313" key="12">
    <source>
        <dbReference type="Proteomes" id="UP001161391"/>
    </source>
</evidence>
<gene>
    <name evidence="10 11" type="primary">plsX</name>
    <name evidence="11" type="ORF">GCM10007853_11580</name>
</gene>
<dbReference type="PANTHER" id="PTHR30100">
    <property type="entry name" value="FATTY ACID/PHOSPHOLIPID SYNTHESIS PROTEIN PLSX"/>
    <property type="match status" value="1"/>
</dbReference>
<dbReference type="Proteomes" id="UP001161391">
    <property type="component" value="Unassembled WGS sequence"/>
</dbReference>
<dbReference type="PANTHER" id="PTHR30100:SF1">
    <property type="entry name" value="PHOSPHATE ACYLTRANSFERASE"/>
    <property type="match status" value="1"/>
</dbReference>
<dbReference type="GO" id="GO:0016746">
    <property type="term" value="F:acyltransferase activity"/>
    <property type="evidence" value="ECO:0007669"/>
    <property type="project" value="UniProtKB-KW"/>
</dbReference>
<evidence type="ECO:0000256" key="7">
    <source>
        <dbReference type="ARBA" id="ARBA00023264"/>
    </source>
</evidence>
<evidence type="ECO:0000256" key="4">
    <source>
        <dbReference type="ARBA" id="ARBA00022679"/>
    </source>
</evidence>
<evidence type="ECO:0000256" key="1">
    <source>
        <dbReference type="ARBA" id="ARBA00001232"/>
    </source>
</evidence>
<evidence type="ECO:0000256" key="10">
    <source>
        <dbReference type="HAMAP-Rule" id="MF_00019"/>
    </source>
</evidence>
<keyword evidence="5 10" id="KW-0443">Lipid metabolism</keyword>
<dbReference type="Gene3D" id="3.40.718.10">
    <property type="entry name" value="Isopropylmalate Dehydrogenase"/>
    <property type="match status" value="1"/>
</dbReference>
<dbReference type="SUPFAM" id="SSF53659">
    <property type="entry name" value="Isocitrate/Isopropylmalate dehydrogenase-like"/>
    <property type="match status" value="1"/>
</dbReference>
<dbReference type="RefSeq" id="WP_284388550.1">
    <property type="nucleotide sequence ID" value="NZ_BSNK01000001.1"/>
</dbReference>
<evidence type="ECO:0000256" key="2">
    <source>
        <dbReference type="ARBA" id="ARBA00022490"/>
    </source>
</evidence>
<reference evidence="11" key="1">
    <citation type="journal article" date="2014" name="Int. J. Syst. Evol. Microbiol.">
        <title>Complete genome of a new Firmicutes species belonging to the dominant human colonic microbiota ('Ruminococcus bicirculans') reveals two chromosomes and a selective capacity to utilize plant glucans.</title>
        <authorList>
            <consortium name="NISC Comparative Sequencing Program"/>
            <person name="Wegmann U."/>
            <person name="Louis P."/>
            <person name="Goesmann A."/>
            <person name="Henrissat B."/>
            <person name="Duncan S.H."/>
            <person name="Flint H.J."/>
        </authorList>
    </citation>
    <scope>NUCLEOTIDE SEQUENCE</scope>
    <source>
        <strain evidence="11">NBRC 108219</strain>
    </source>
</reference>
<evidence type="ECO:0000256" key="5">
    <source>
        <dbReference type="ARBA" id="ARBA00023098"/>
    </source>
</evidence>
<organism evidence="11 12">
    <name type="scientific">Algimonas ampicilliniresistens</name>
    <dbReference type="NCBI Taxonomy" id="1298735"/>
    <lineage>
        <taxon>Bacteria</taxon>
        <taxon>Pseudomonadati</taxon>
        <taxon>Pseudomonadota</taxon>
        <taxon>Alphaproteobacteria</taxon>
        <taxon>Maricaulales</taxon>
        <taxon>Robiginitomaculaceae</taxon>
        <taxon>Algimonas</taxon>
    </lineage>
</organism>
<protein>
    <recommendedName>
        <fullName evidence="8 10">Phosphate acyltransferase</fullName>
        <ecNumber evidence="8 10">2.3.1.274</ecNumber>
    </recommendedName>
    <alternativeName>
        <fullName evidence="10">Acyl-ACP phosphotransacylase</fullName>
    </alternativeName>
    <alternativeName>
        <fullName evidence="10">Acyl-[acyl-carrier-protein]--phosphate acyltransferase</fullName>
    </alternativeName>
    <alternativeName>
        <fullName evidence="10">Phosphate-acyl-ACP acyltransferase</fullName>
    </alternativeName>
</protein>
<keyword evidence="6 10" id="KW-0594">Phospholipid biosynthesis</keyword>
<dbReference type="EMBL" id="BSNK01000001">
    <property type="protein sequence ID" value="GLQ23284.1"/>
    <property type="molecule type" value="Genomic_DNA"/>
</dbReference>
<evidence type="ECO:0000313" key="11">
    <source>
        <dbReference type="EMBL" id="GLQ23284.1"/>
    </source>
</evidence>
<dbReference type="Pfam" id="PF02504">
    <property type="entry name" value="FA_synthesis"/>
    <property type="match status" value="1"/>
</dbReference>
<comment type="caution">
    <text evidence="11">The sequence shown here is derived from an EMBL/GenBank/DDBJ whole genome shotgun (WGS) entry which is preliminary data.</text>
</comment>
<proteinExistence type="inferred from homology"/>
<evidence type="ECO:0000256" key="3">
    <source>
        <dbReference type="ARBA" id="ARBA00022516"/>
    </source>
</evidence>
<keyword evidence="7 10" id="KW-1208">Phospholipid metabolism</keyword>
<evidence type="ECO:0000256" key="6">
    <source>
        <dbReference type="ARBA" id="ARBA00023209"/>
    </source>
</evidence>
<keyword evidence="2 10" id="KW-0963">Cytoplasm</keyword>
<evidence type="ECO:0000256" key="9">
    <source>
        <dbReference type="ARBA" id="ARBA00046608"/>
    </source>
</evidence>
<comment type="pathway">
    <text evidence="10">Lipid metabolism; phospholipid metabolism.</text>
</comment>